<proteinExistence type="predicted"/>
<comment type="caution">
    <text evidence="2">The sequence shown here is derived from an EMBL/GenBank/DDBJ whole genome shotgun (WGS) entry which is preliminary data.</text>
</comment>
<sequence length="334" mass="35386">MADWTGAIMTKQGRALEAKVTAGICKLELTKLKVGDGEPHEIESMTDLAAPKLDIGISSISPTDAGICDIEGVITNAELEKGFYMRELGIYATDPEEGEILYAVATDSHADYLQAKGSSTTLSVGLHVQVVITNADSVTAVLSPKGLVTLQDLKNHDKTPDAHTALAATINDALKPTGDTDTVRNLLSQLANRYKVGAGVEHWTDNPPITMAAVKTFMDKMASGSAVVWDGNKWHNPLTGAYGLNAQNGYVCFGPNDGGLIIQWGTTDKDKGVGAVRFVYPITCTPLSATASCTSMSDDPSDAAITTLMNNSCNIDVKQSAYTGAYRIIIIGRS</sequence>
<evidence type="ECO:0000259" key="1">
    <source>
        <dbReference type="Pfam" id="PF12571"/>
    </source>
</evidence>
<dbReference type="Pfam" id="PF12571">
    <property type="entry name" value="Phage_tail_fib"/>
    <property type="match status" value="1"/>
</dbReference>
<feature type="domain" description="Phage tail fibre protein N-terminal" evidence="1">
    <location>
        <begin position="6"/>
        <end position="139"/>
    </location>
</feature>
<organism evidence="2 3">
    <name type="scientific">Acidaminococcus intestini</name>
    <dbReference type="NCBI Taxonomy" id="187327"/>
    <lineage>
        <taxon>Bacteria</taxon>
        <taxon>Bacillati</taxon>
        <taxon>Bacillota</taxon>
        <taxon>Negativicutes</taxon>
        <taxon>Acidaminococcales</taxon>
        <taxon>Acidaminococcaceae</taxon>
        <taxon>Acidaminococcus</taxon>
    </lineage>
</organism>
<dbReference type="InterPro" id="IPR022225">
    <property type="entry name" value="Phage_tail_fibre_N"/>
</dbReference>
<evidence type="ECO:0000313" key="2">
    <source>
        <dbReference type="EMBL" id="MBS5519799.1"/>
    </source>
</evidence>
<evidence type="ECO:0000313" key="3">
    <source>
        <dbReference type="Proteomes" id="UP000754226"/>
    </source>
</evidence>
<accession>A0A943I2E5</accession>
<dbReference type="Proteomes" id="UP000754226">
    <property type="component" value="Unassembled WGS sequence"/>
</dbReference>
<reference evidence="2" key="1">
    <citation type="submission" date="2021-02" db="EMBL/GenBank/DDBJ databases">
        <title>Infant gut strain persistence is associated with maternal origin, phylogeny, and functional potential including surface adhesion and iron acquisition.</title>
        <authorList>
            <person name="Lou Y.C."/>
        </authorList>
    </citation>
    <scope>NUCLEOTIDE SEQUENCE</scope>
    <source>
        <strain evidence="2">L3_106_000M1_dasL3_106_000M1_concoct_15</strain>
    </source>
</reference>
<gene>
    <name evidence="2" type="ORF">KHX13_05650</name>
</gene>
<dbReference type="EMBL" id="JAGZCZ010000005">
    <property type="protein sequence ID" value="MBS5519799.1"/>
    <property type="molecule type" value="Genomic_DNA"/>
</dbReference>
<dbReference type="AlphaFoldDB" id="A0A943I2E5"/>
<name>A0A943I2E5_9FIRM</name>
<protein>
    <submittedName>
        <fullName evidence="2">Phage tail protein</fullName>
    </submittedName>
</protein>
<dbReference type="Gene3D" id="2.60.40.3940">
    <property type="match status" value="1"/>
</dbReference>